<name>A0A7K2IPR6_9ACTN</name>
<dbReference type="AlphaFoldDB" id="A0A7K2IPR6"/>
<reference evidence="2 3" key="1">
    <citation type="journal article" date="2019" name="Nat. Commun.">
        <title>The antimicrobial potential of Streptomyces from insect microbiomes.</title>
        <authorList>
            <person name="Chevrette M.G."/>
            <person name="Carlson C.M."/>
            <person name="Ortega H.E."/>
            <person name="Thomas C."/>
            <person name="Ananiev G.E."/>
            <person name="Barns K.J."/>
            <person name="Book A.J."/>
            <person name="Cagnazzo J."/>
            <person name="Carlos C."/>
            <person name="Flanigan W."/>
            <person name="Grubbs K.J."/>
            <person name="Horn H.A."/>
            <person name="Hoffmann F.M."/>
            <person name="Klassen J.L."/>
            <person name="Knack J.J."/>
            <person name="Lewin G.R."/>
            <person name="McDonald B.R."/>
            <person name="Muller L."/>
            <person name="Melo W.G.P."/>
            <person name="Pinto-Tomas A.A."/>
            <person name="Schmitz A."/>
            <person name="Wendt-Pienkowski E."/>
            <person name="Wildman S."/>
            <person name="Zhao M."/>
            <person name="Zhang F."/>
            <person name="Bugni T.S."/>
            <person name="Andes D.R."/>
            <person name="Pupo M.T."/>
            <person name="Currie C.R."/>
        </authorList>
    </citation>
    <scope>NUCLEOTIDE SEQUENCE [LARGE SCALE GENOMIC DNA]</scope>
    <source>
        <strain evidence="2 3">SID5840</strain>
    </source>
</reference>
<dbReference type="SUPFAM" id="SSF54909">
    <property type="entry name" value="Dimeric alpha+beta barrel"/>
    <property type="match status" value="1"/>
</dbReference>
<protein>
    <submittedName>
        <fullName evidence="2">Dabb family protein</fullName>
    </submittedName>
</protein>
<proteinExistence type="predicted"/>
<accession>A0A7K2IPR6</accession>
<evidence type="ECO:0000259" key="1">
    <source>
        <dbReference type="PROSITE" id="PS51502"/>
    </source>
</evidence>
<organism evidence="2 3">
    <name type="scientific">Nocardiopsis alba</name>
    <dbReference type="NCBI Taxonomy" id="53437"/>
    <lineage>
        <taxon>Bacteria</taxon>
        <taxon>Bacillati</taxon>
        <taxon>Actinomycetota</taxon>
        <taxon>Actinomycetes</taxon>
        <taxon>Streptosporangiales</taxon>
        <taxon>Nocardiopsidaceae</taxon>
        <taxon>Nocardiopsis</taxon>
    </lineage>
</organism>
<dbReference type="OMA" id="HVVLFTW"/>
<comment type="caution">
    <text evidence="2">The sequence shown here is derived from an EMBL/GenBank/DDBJ whole genome shotgun (WGS) entry which is preliminary data.</text>
</comment>
<evidence type="ECO:0000313" key="2">
    <source>
        <dbReference type="EMBL" id="MYR31817.1"/>
    </source>
</evidence>
<dbReference type="Gene3D" id="3.30.70.100">
    <property type="match status" value="1"/>
</dbReference>
<dbReference type="GeneID" id="91393600"/>
<dbReference type="EMBL" id="WWHY01000001">
    <property type="protein sequence ID" value="MYR31817.1"/>
    <property type="molecule type" value="Genomic_DNA"/>
</dbReference>
<dbReference type="InterPro" id="IPR013097">
    <property type="entry name" value="Dabb"/>
</dbReference>
<evidence type="ECO:0000313" key="3">
    <source>
        <dbReference type="Proteomes" id="UP000467124"/>
    </source>
</evidence>
<gene>
    <name evidence="2" type="ORF">GTW20_05905</name>
</gene>
<sequence length="103" mass="11286">MALRHIALFRWREGTTAEQISRVGEALGALPEAIPELIDYSFGPDEGLSEGNFDFAVVADVADAAGYAVYRDHPDHQAALAVVRPLLAERSALQLEIPDIDRR</sequence>
<dbReference type="Pfam" id="PF07876">
    <property type="entry name" value="Dabb"/>
    <property type="match status" value="1"/>
</dbReference>
<dbReference type="PROSITE" id="PS51502">
    <property type="entry name" value="S_R_A_B_BARREL"/>
    <property type="match status" value="1"/>
</dbReference>
<dbReference type="InterPro" id="IPR011008">
    <property type="entry name" value="Dimeric_a/b-barrel"/>
</dbReference>
<dbReference type="Proteomes" id="UP000467124">
    <property type="component" value="Unassembled WGS sequence"/>
</dbReference>
<feature type="domain" description="Stress-response A/B barrel" evidence="1">
    <location>
        <begin position="3"/>
        <end position="95"/>
    </location>
</feature>
<dbReference type="SMART" id="SM00886">
    <property type="entry name" value="Dabb"/>
    <property type="match status" value="1"/>
</dbReference>
<dbReference type="RefSeq" id="WP_014912731.1">
    <property type="nucleotide sequence ID" value="NZ_BAZE01000013.1"/>
</dbReference>